<comment type="function">
    <text evidence="13">F(1)F(0) ATP synthase produces ATP from ADP in the presence of a proton or sodium gradient. F-type ATPases consist of two structural domains, F(1) containing the extramembraneous catalytic core and F(0) containing the membrane proton channel, linked together by a central stalk and a peripheral stalk. During catalysis, ATP synthesis in the catalytic domain of F(1) is coupled via a rotary mechanism of the central stalk subunits to proton translocation.</text>
</comment>
<keyword evidence="4 14" id="KW-0138">CF(0)</keyword>
<comment type="similarity">
    <text evidence="14">Belongs to the ATPase B chain family.</text>
</comment>
<dbReference type="GO" id="GO:0015986">
    <property type="term" value="P:proton motive force-driven ATP synthesis"/>
    <property type="evidence" value="ECO:0007669"/>
    <property type="project" value="InterPro"/>
</dbReference>
<dbReference type="CDD" id="cd06503">
    <property type="entry name" value="ATP-synt_Fo_b"/>
    <property type="match status" value="1"/>
</dbReference>
<keyword evidence="9 14" id="KW-0406">Ion transport</keyword>
<evidence type="ECO:0000256" key="16">
    <source>
        <dbReference type="SAM" id="Phobius"/>
    </source>
</evidence>
<dbReference type="HAMAP" id="MF_01398">
    <property type="entry name" value="ATP_synth_b_bprime"/>
    <property type="match status" value="1"/>
</dbReference>
<keyword evidence="15" id="KW-0175">Coiled coil</keyword>
<proteinExistence type="inferred from homology"/>
<protein>
    <submittedName>
        <fullName evidence="17">ATP synthase CF0 subunit I</fullName>
    </submittedName>
</protein>
<sequence length="200" mass="23148">MKNVTDSFVFLGHWSLAGTFVFLGHWSLAGTFGFNIDILATNLINLIVVIGILIFFGKGVCASCLLNDLLDNRKQRILNTLRNSSELRKAAIEQLEKARVRFRKVELEANEYRMNEYSDLERQKQNIIKKGYNKLERFENNKKETLCFEQERAINQVRQRILQQAFQRALGTLKSSLNSELHSRTIRANIAILGTIEWQK</sequence>
<name>A0A0G3BDD7_9POAL</name>
<feature type="transmembrane region" description="Helical" evidence="16">
    <location>
        <begin position="43"/>
        <end position="66"/>
    </location>
</feature>
<dbReference type="AlphaFoldDB" id="A0A0G3BDD7"/>
<feature type="transmembrane region" description="Helical" evidence="16">
    <location>
        <begin position="7"/>
        <end position="28"/>
    </location>
</feature>
<evidence type="ECO:0000256" key="1">
    <source>
        <dbReference type="ARBA" id="ARBA00004167"/>
    </source>
</evidence>
<dbReference type="GO" id="GO:0015078">
    <property type="term" value="F:proton transmembrane transporter activity"/>
    <property type="evidence" value="ECO:0007669"/>
    <property type="project" value="InterPro"/>
</dbReference>
<dbReference type="RefSeq" id="YP_009144328.1">
    <property type="nucleotide sequence ID" value="NC_027250.1"/>
</dbReference>
<dbReference type="PANTHER" id="PTHR34264">
    <property type="entry name" value="ATP SYNTHASE SUBUNIT B, CHLOROPLASTIC"/>
    <property type="match status" value="1"/>
</dbReference>
<evidence type="ECO:0000256" key="12">
    <source>
        <dbReference type="ARBA" id="ARBA00023310"/>
    </source>
</evidence>
<keyword evidence="3" id="KW-0150">Chloroplast</keyword>
<dbReference type="PANTHER" id="PTHR34264:SF8">
    <property type="entry name" value="ATP SYNTHASE SUBUNIT B, CHLOROPLASTIC"/>
    <property type="match status" value="1"/>
</dbReference>
<evidence type="ECO:0000256" key="13">
    <source>
        <dbReference type="ARBA" id="ARBA00025198"/>
    </source>
</evidence>
<comment type="subcellular location">
    <subcellularLocation>
        <location evidence="1">Membrane</location>
        <topology evidence="1">Single-pass membrane protein</topology>
    </subcellularLocation>
</comment>
<evidence type="ECO:0000256" key="2">
    <source>
        <dbReference type="ARBA" id="ARBA00022448"/>
    </source>
</evidence>
<evidence type="ECO:0000313" key="17">
    <source>
        <dbReference type="EMBL" id="AKJ25304.1"/>
    </source>
</evidence>
<evidence type="ECO:0000256" key="15">
    <source>
        <dbReference type="SAM" id="Coils"/>
    </source>
</evidence>
<gene>
    <name evidence="17" type="primary">atpF</name>
</gene>
<keyword evidence="5 17" id="KW-0934">Plastid</keyword>
<keyword evidence="6 14" id="KW-0812">Transmembrane</keyword>
<dbReference type="GeneID" id="24572594"/>
<keyword evidence="2 14" id="KW-0813">Transport</keyword>
<dbReference type="InterPro" id="IPR002146">
    <property type="entry name" value="ATP_synth_b/b'su_bac/chlpt"/>
</dbReference>
<keyword evidence="8 16" id="KW-1133">Transmembrane helix</keyword>
<geneLocation type="plastid" evidence="17"/>
<keyword evidence="12" id="KW-0066">ATP synthesis</keyword>
<keyword evidence="11 16" id="KW-0472">Membrane</keyword>
<dbReference type="Pfam" id="PF00430">
    <property type="entry name" value="ATP-synt_B"/>
    <property type="match status" value="1"/>
</dbReference>
<feature type="coiled-coil region" evidence="15">
    <location>
        <begin position="81"/>
        <end position="115"/>
    </location>
</feature>
<evidence type="ECO:0000256" key="5">
    <source>
        <dbReference type="ARBA" id="ARBA00022640"/>
    </source>
</evidence>
<organism evidence="17">
    <name type="scientific">Carex siderosticta</name>
    <dbReference type="NCBI Taxonomy" id="418180"/>
    <lineage>
        <taxon>Eukaryota</taxon>
        <taxon>Viridiplantae</taxon>
        <taxon>Streptophyta</taxon>
        <taxon>Embryophyta</taxon>
        <taxon>Tracheophyta</taxon>
        <taxon>Spermatophyta</taxon>
        <taxon>Magnoliopsida</taxon>
        <taxon>Liliopsida</taxon>
        <taxon>Poales</taxon>
        <taxon>Cyperaceae</taxon>
        <taxon>Cyperoideae</taxon>
        <taxon>Cariceae</taxon>
        <taxon>Carex</taxon>
        <taxon>Carex subgen. Siderosticta</taxon>
    </lineage>
</organism>
<keyword evidence="10" id="KW-0793">Thylakoid</keyword>
<evidence type="ECO:0000256" key="8">
    <source>
        <dbReference type="ARBA" id="ARBA00022989"/>
    </source>
</evidence>
<evidence type="ECO:0000256" key="14">
    <source>
        <dbReference type="RuleBase" id="RU003848"/>
    </source>
</evidence>
<reference evidence="17" key="1">
    <citation type="submission" date="2015-02" db="EMBL/GenBank/DDBJ databases">
        <title>Large Chloroplast Genome of Carex siderosticta (Cyperaceae), with Expanded Inverted Repeats.</title>
        <authorList>
            <person name="Jung J."/>
            <person name="Park J."/>
            <person name="Kim S."/>
        </authorList>
    </citation>
    <scope>NUCLEOTIDE SEQUENCE</scope>
</reference>
<evidence type="ECO:0000256" key="11">
    <source>
        <dbReference type="ARBA" id="ARBA00023136"/>
    </source>
</evidence>
<dbReference type="GO" id="GO:0045259">
    <property type="term" value="C:proton-transporting ATP synthase complex"/>
    <property type="evidence" value="ECO:0007669"/>
    <property type="project" value="UniProtKB-KW"/>
</dbReference>
<evidence type="ECO:0000256" key="7">
    <source>
        <dbReference type="ARBA" id="ARBA00022781"/>
    </source>
</evidence>
<dbReference type="EMBL" id="KP751906">
    <property type="protein sequence ID" value="AKJ25304.1"/>
    <property type="molecule type" value="Genomic_DNA"/>
</dbReference>
<evidence type="ECO:0000256" key="10">
    <source>
        <dbReference type="ARBA" id="ARBA00023078"/>
    </source>
</evidence>
<evidence type="ECO:0000256" key="4">
    <source>
        <dbReference type="ARBA" id="ARBA00022547"/>
    </source>
</evidence>
<evidence type="ECO:0000256" key="3">
    <source>
        <dbReference type="ARBA" id="ARBA00022528"/>
    </source>
</evidence>
<evidence type="ECO:0000256" key="9">
    <source>
        <dbReference type="ARBA" id="ARBA00023065"/>
    </source>
</evidence>
<accession>A0A0G3BDD7</accession>
<keyword evidence="7 14" id="KW-0375">Hydrogen ion transport</keyword>
<evidence type="ECO:0000256" key="6">
    <source>
        <dbReference type="ARBA" id="ARBA00022692"/>
    </source>
</evidence>